<feature type="compositionally biased region" description="Polar residues" evidence="1">
    <location>
        <begin position="78"/>
        <end position="87"/>
    </location>
</feature>
<gene>
    <name evidence="2" type="ORF">GOODEAATRI_018693</name>
</gene>
<dbReference type="InterPro" id="IPR052227">
    <property type="entry name" value="Arf-Rho-GAP_ANK-PH_domain"/>
</dbReference>
<comment type="caution">
    <text evidence="2">The sequence shown here is derived from an EMBL/GenBank/DDBJ whole genome shotgun (WGS) entry which is preliminary data.</text>
</comment>
<feature type="compositionally biased region" description="Pro residues" evidence="1">
    <location>
        <begin position="110"/>
        <end position="120"/>
    </location>
</feature>
<sequence length="387" mass="41632">MRDTSPTLSGITDIIATNIPSLAGVATGIRSSTHPASPALLSKESLADSISRAIPGLDEAANTVANPIPLSPAPSKPAATTSGSPSLESIMTSLSNMTSFAEFVSSIPNPSAPPLSPEPHPPLERIGSGGSSTDVGALSQLVKACLDPTAGVKAATIRVSRKKGGSGGSAPQSAVVRASWLDVWKGFRYSVLWVTLDGQLMSLRKKRSVSGPGSRVCCLPVCVHQLTNVDSGFIEQDQFSEVLFHVSSITNVKPQDKGRFSVYFRKKRYDFMAHSNGRQDWQYEVQEGWVTSLLATRGLQSPAPSELHGQLTIKDARSRTYAAVWGHDLWIYTNKETFQLGIASFSVPLNLATVKPIGKHSFALLTPYKTFKYTPVTCTSHVFLYVW</sequence>
<feature type="region of interest" description="Disordered" evidence="1">
    <location>
        <begin position="65"/>
        <end position="87"/>
    </location>
</feature>
<name>A0ABV0MT99_9TELE</name>
<dbReference type="PANTHER" id="PTHR45899:SF5">
    <property type="entry name" value="ARF-GAP WITH RHO-GAP DOMAIN, ANK REPEAT AND PH DOMAIN-CONTAINING PROTEIN 1-LIKE"/>
    <property type="match status" value="1"/>
</dbReference>
<organism evidence="2 3">
    <name type="scientific">Goodea atripinnis</name>
    <dbReference type="NCBI Taxonomy" id="208336"/>
    <lineage>
        <taxon>Eukaryota</taxon>
        <taxon>Metazoa</taxon>
        <taxon>Chordata</taxon>
        <taxon>Craniata</taxon>
        <taxon>Vertebrata</taxon>
        <taxon>Euteleostomi</taxon>
        <taxon>Actinopterygii</taxon>
        <taxon>Neopterygii</taxon>
        <taxon>Teleostei</taxon>
        <taxon>Neoteleostei</taxon>
        <taxon>Acanthomorphata</taxon>
        <taxon>Ovalentaria</taxon>
        <taxon>Atherinomorphae</taxon>
        <taxon>Cyprinodontiformes</taxon>
        <taxon>Goodeidae</taxon>
        <taxon>Goodea</taxon>
    </lineage>
</organism>
<reference evidence="2 3" key="1">
    <citation type="submission" date="2021-06" db="EMBL/GenBank/DDBJ databases">
        <authorList>
            <person name="Palmer J.M."/>
        </authorList>
    </citation>
    <scope>NUCLEOTIDE SEQUENCE [LARGE SCALE GENOMIC DNA]</scope>
    <source>
        <strain evidence="2 3">GA_2019</strain>
        <tissue evidence="2">Muscle</tissue>
    </source>
</reference>
<evidence type="ECO:0000256" key="1">
    <source>
        <dbReference type="SAM" id="MobiDB-lite"/>
    </source>
</evidence>
<dbReference type="Proteomes" id="UP001476798">
    <property type="component" value="Unassembled WGS sequence"/>
</dbReference>
<proteinExistence type="predicted"/>
<dbReference type="EMBL" id="JAHRIO010011605">
    <property type="protein sequence ID" value="MEQ2162338.1"/>
    <property type="molecule type" value="Genomic_DNA"/>
</dbReference>
<keyword evidence="3" id="KW-1185">Reference proteome</keyword>
<evidence type="ECO:0000313" key="3">
    <source>
        <dbReference type="Proteomes" id="UP001476798"/>
    </source>
</evidence>
<protein>
    <submittedName>
        <fullName evidence="2">Uncharacterized protein</fullName>
    </submittedName>
</protein>
<dbReference type="PANTHER" id="PTHR45899">
    <property type="entry name" value="RHO GTPASE ACTIVATING PROTEIN AT 15B, ISOFORM C"/>
    <property type="match status" value="1"/>
</dbReference>
<evidence type="ECO:0000313" key="2">
    <source>
        <dbReference type="EMBL" id="MEQ2162338.1"/>
    </source>
</evidence>
<accession>A0ABV0MT99</accession>
<feature type="region of interest" description="Disordered" evidence="1">
    <location>
        <begin position="108"/>
        <end position="130"/>
    </location>
</feature>